<gene>
    <name evidence="1" type="ORF">DSO57_1030078</name>
</gene>
<organism evidence="1 2">
    <name type="scientific">Entomophthora muscae</name>
    <dbReference type="NCBI Taxonomy" id="34485"/>
    <lineage>
        <taxon>Eukaryota</taxon>
        <taxon>Fungi</taxon>
        <taxon>Fungi incertae sedis</taxon>
        <taxon>Zoopagomycota</taxon>
        <taxon>Entomophthoromycotina</taxon>
        <taxon>Entomophthoromycetes</taxon>
        <taxon>Entomophthorales</taxon>
        <taxon>Entomophthoraceae</taxon>
        <taxon>Entomophthora</taxon>
    </lineage>
</organism>
<evidence type="ECO:0000313" key="1">
    <source>
        <dbReference type="EMBL" id="KAJ9052844.1"/>
    </source>
</evidence>
<evidence type="ECO:0000313" key="2">
    <source>
        <dbReference type="Proteomes" id="UP001165960"/>
    </source>
</evidence>
<proteinExistence type="predicted"/>
<comment type="caution">
    <text evidence="1">The sequence shown here is derived from an EMBL/GenBank/DDBJ whole genome shotgun (WGS) entry which is preliminary data.</text>
</comment>
<reference evidence="1" key="1">
    <citation type="submission" date="2022-04" db="EMBL/GenBank/DDBJ databases">
        <title>Genome of the entomopathogenic fungus Entomophthora muscae.</title>
        <authorList>
            <person name="Elya C."/>
            <person name="Lovett B.R."/>
            <person name="Lee E."/>
            <person name="Macias A.M."/>
            <person name="Hajek A.E."/>
            <person name="De Bivort B.L."/>
            <person name="Kasson M.T."/>
            <person name="De Fine Licht H.H."/>
            <person name="Stajich J.E."/>
        </authorList>
    </citation>
    <scope>NUCLEOTIDE SEQUENCE</scope>
    <source>
        <strain evidence="1">Berkeley</strain>
    </source>
</reference>
<protein>
    <submittedName>
        <fullName evidence="1">Uncharacterized protein</fullName>
    </submittedName>
</protein>
<dbReference type="EMBL" id="QTSX02006593">
    <property type="protein sequence ID" value="KAJ9052844.1"/>
    <property type="molecule type" value="Genomic_DNA"/>
</dbReference>
<sequence length="337" mass="34566">MFQCTIACNMLYYQCNPIGWADGKPPYPHSRSSHFLGSVVNLEPASTSGEATLVTKSSSNHSGSSTSAFVASQSAEASTPEEATLLTKSSSNHSGSSTSAFVASQSAEAATFLAKSSSHTTSFEASRSSETIASEEATLLTKSSSSSSSNSSFVASLSSQTSPSNHSGSLNSSSPETSTSEAAALLTSYNGSNPSGSIAPEVASSISDNTFTPSPSDSPSYPQSMVGSTYKVEVEPTHYSTSSSLSEPEEIYLPRCDDDFENPSTPSSGHPPSVRSGLQAKGIPSHILSNPPGSSTLSQAAGQAAVGIYRPANNRATVPNAKHLALIATIVSLLSLA</sequence>
<dbReference type="Proteomes" id="UP001165960">
    <property type="component" value="Unassembled WGS sequence"/>
</dbReference>
<name>A0ACC2RS34_9FUNG</name>
<keyword evidence="2" id="KW-1185">Reference proteome</keyword>
<accession>A0ACC2RS34</accession>